<sequence>MKSRKQYSPDFKKEAVKLLLTSGKSQMTLSQELGITHGLLGRWKNEFDLETSENGDLKTSAEQRIKALEKEVSHLKEQRDILKKAMGITLNH</sequence>
<evidence type="ECO:0000313" key="2">
    <source>
        <dbReference type="EMBL" id="TGN14187.1"/>
    </source>
</evidence>
<evidence type="ECO:0008006" key="4">
    <source>
        <dbReference type="Google" id="ProtNLM"/>
    </source>
</evidence>
<dbReference type="Pfam" id="PF01527">
    <property type="entry name" value="HTH_Tnp_1"/>
    <property type="match status" value="1"/>
</dbReference>
<dbReference type="Gene3D" id="1.10.10.60">
    <property type="entry name" value="Homeodomain-like"/>
    <property type="match status" value="1"/>
</dbReference>
<dbReference type="EMBL" id="RQHV01000013">
    <property type="protein sequence ID" value="TGN14187.1"/>
    <property type="molecule type" value="Genomic_DNA"/>
</dbReference>
<dbReference type="Proteomes" id="UP000298264">
    <property type="component" value="Unassembled WGS sequence"/>
</dbReference>
<keyword evidence="3" id="KW-1185">Reference proteome</keyword>
<dbReference type="InterPro" id="IPR002514">
    <property type="entry name" value="Transposase_8"/>
</dbReference>
<evidence type="ECO:0000256" key="1">
    <source>
        <dbReference type="SAM" id="Coils"/>
    </source>
</evidence>
<dbReference type="SUPFAM" id="SSF46689">
    <property type="entry name" value="Homeodomain-like"/>
    <property type="match status" value="1"/>
</dbReference>
<comment type="caution">
    <text evidence="2">The sequence shown here is derived from an EMBL/GenBank/DDBJ whole genome shotgun (WGS) entry which is preliminary data.</text>
</comment>
<name>A0A4R9LU57_9LEPT</name>
<dbReference type="GO" id="GO:0004803">
    <property type="term" value="F:transposase activity"/>
    <property type="evidence" value="ECO:0007669"/>
    <property type="project" value="InterPro"/>
</dbReference>
<protein>
    <recommendedName>
        <fullName evidence="4">Transposase</fullName>
    </recommendedName>
</protein>
<accession>A0A4R9LU57</accession>
<dbReference type="InterPro" id="IPR009057">
    <property type="entry name" value="Homeodomain-like_sf"/>
</dbReference>
<keyword evidence="1" id="KW-0175">Coiled coil</keyword>
<proteinExistence type="predicted"/>
<gene>
    <name evidence="2" type="ORF">EHS11_02535</name>
</gene>
<evidence type="ECO:0000313" key="3">
    <source>
        <dbReference type="Proteomes" id="UP000298264"/>
    </source>
</evidence>
<organism evidence="2 3">
    <name type="scientific">Leptospira ilyithenensis</name>
    <dbReference type="NCBI Taxonomy" id="2484901"/>
    <lineage>
        <taxon>Bacteria</taxon>
        <taxon>Pseudomonadati</taxon>
        <taxon>Spirochaetota</taxon>
        <taxon>Spirochaetia</taxon>
        <taxon>Leptospirales</taxon>
        <taxon>Leptospiraceae</taxon>
        <taxon>Leptospira</taxon>
    </lineage>
</organism>
<dbReference type="OrthoDB" id="338787at2"/>
<dbReference type="GO" id="GO:0006313">
    <property type="term" value="P:DNA transposition"/>
    <property type="evidence" value="ECO:0007669"/>
    <property type="project" value="InterPro"/>
</dbReference>
<feature type="coiled-coil region" evidence="1">
    <location>
        <begin position="58"/>
        <end position="85"/>
    </location>
</feature>
<reference evidence="2" key="1">
    <citation type="journal article" date="2019" name="PLoS Negl. Trop. Dis.">
        <title>Revisiting the worldwide diversity of Leptospira species in the environment.</title>
        <authorList>
            <person name="Vincent A.T."/>
            <person name="Schiettekatte O."/>
            <person name="Bourhy P."/>
            <person name="Veyrier F.J."/>
            <person name="Picardeau M."/>
        </authorList>
    </citation>
    <scope>NUCLEOTIDE SEQUENCE [LARGE SCALE GENOMIC DNA]</scope>
    <source>
        <strain evidence="2">201400974</strain>
    </source>
</reference>
<dbReference type="GO" id="GO:0003677">
    <property type="term" value="F:DNA binding"/>
    <property type="evidence" value="ECO:0007669"/>
    <property type="project" value="InterPro"/>
</dbReference>
<dbReference type="AlphaFoldDB" id="A0A4R9LU57"/>